<dbReference type="PANTHER" id="PTHR36930:SF1">
    <property type="entry name" value="MOSC DOMAIN-CONTAINING PROTEIN"/>
    <property type="match status" value="1"/>
</dbReference>
<evidence type="ECO:0000313" key="2">
    <source>
        <dbReference type="EMBL" id="CUI00803.1"/>
    </source>
</evidence>
<sequence length="160" mass="16807">MVTAFAEMLKCHAAPGRVAWIGLRPGRREDVQMPGSAEVSPDGLAGDHAKAGKRAVTLIQAEHLPVIAALAGMDVVKPEQLRRNLVISGINLAALRKAALRVGNAVLQVTGPCPPCSRMEEVLGRGGYNAMRGHGGWYAEVLQPGRAVLGDSVTLLADAE</sequence>
<organism evidence="2 3">
    <name type="scientific">Leisingera aquaemixtae</name>
    <dbReference type="NCBI Taxonomy" id="1396826"/>
    <lineage>
        <taxon>Bacteria</taxon>
        <taxon>Pseudomonadati</taxon>
        <taxon>Pseudomonadota</taxon>
        <taxon>Alphaproteobacteria</taxon>
        <taxon>Rhodobacterales</taxon>
        <taxon>Roseobacteraceae</taxon>
        <taxon>Leisingera</taxon>
    </lineage>
</organism>
<evidence type="ECO:0000313" key="3">
    <source>
        <dbReference type="Proteomes" id="UP000051326"/>
    </source>
</evidence>
<dbReference type="InterPro" id="IPR052716">
    <property type="entry name" value="MOSC_domain"/>
</dbReference>
<protein>
    <submittedName>
        <fullName evidence="2">MOSC domain protein</fullName>
    </submittedName>
</protein>
<dbReference type="GO" id="GO:0003824">
    <property type="term" value="F:catalytic activity"/>
    <property type="evidence" value="ECO:0007669"/>
    <property type="project" value="InterPro"/>
</dbReference>
<dbReference type="PROSITE" id="PS51340">
    <property type="entry name" value="MOSC"/>
    <property type="match status" value="1"/>
</dbReference>
<accession>A0A0P1HC75</accession>
<dbReference type="Gene3D" id="2.40.33.20">
    <property type="entry name" value="PK beta-barrel domain-like"/>
    <property type="match status" value="1"/>
</dbReference>
<dbReference type="PANTHER" id="PTHR36930">
    <property type="entry name" value="METAL-SULFUR CLUSTER BIOSYNTHESIS PROTEINS YUAD-RELATED"/>
    <property type="match status" value="1"/>
</dbReference>
<dbReference type="AlphaFoldDB" id="A0A0P1HC75"/>
<feature type="domain" description="MOSC" evidence="1">
    <location>
        <begin position="31"/>
        <end position="156"/>
    </location>
</feature>
<dbReference type="InterPro" id="IPR011037">
    <property type="entry name" value="Pyrv_Knase-like_insert_dom_sf"/>
</dbReference>
<dbReference type="RefSeq" id="WP_058286851.1">
    <property type="nucleotide sequence ID" value="NZ_CYSR01000030.1"/>
</dbReference>
<dbReference type="InterPro" id="IPR005302">
    <property type="entry name" value="MoCF_Sase_C"/>
</dbReference>
<reference evidence="2 3" key="1">
    <citation type="submission" date="2015-09" db="EMBL/GenBank/DDBJ databases">
        <authorList>
            <consortium name="Swine Surveillance"/>
        </authorList>
    </citation>
    <scope>NUCLEOTIDE SEQUENCE [LARGE SCALE GENOMIC DNA]</scope>
    <source>
        <strain evidence="2 3">CECT 8399</strain>
    </source>
</reference>
<evidence type="ECO:0000259" key="1">
    <source>
        <dbReference type="PROSITE" id="PS51340"/>
    </source>
</evidence>
<dbReference type="Pfam" id="PF03473">
    <property type="entry name" value="MOSC"/>
    <property type="match status" value="1"/>
</dbReference>
<proteinExistence type="predicted"/>
<dbReference type="SUPFAM" id="SSF50800">
    <property type="entry name" value="PK beta-barrel domain-like"/>
    <property type="match status" value="1"/>
</dbReference>
<name>A0A0P1HC75_9RHOB</name>
<dbReference type="EMBL" id="CYSR01000030">
    <property type="protein sequence ID" value="CUI00803.1"/>
    <property type="molecule type" value="Genomic_DNA"/>
</dbReference>
<dbReference type="STRING" id="1396826.PHA8399_02939"/>
<dbReference type="GO" id="GO:0030151">
    <property type="term" value="F:molybdenum ion binding"/>
    <property type="evidence" value="ECO:0007669"/>
    <property type="project" value="InterPro"/>
</dbReference>
<dbReference type="Proteomes" id="UP000051326">
    <property type="component" value="Unassembled WGS sequence"/>
</dbReference>
<dbReference type="GO" id="GO:0030170">
    <property type="term" value="F:pyridoxal phosphate binding"/>
    <property type="evidence" value="ECO:0007669"/>
    <property type="project" value="InterPro"/>
</dbReference>
<gene>
    <name evidence="2" type="ORF">PHA8399_02939</name>
</gene>